<evidence type="ECO:0000313" key="2">
    <source>
        <dbReference type="EMBL" id="CCF59191.1"/>
    </source>
</evidence>
<evidence type="ECO:0000256" key="1">
    <source>
        <dbReference type="SAM" id="MobiDB-lite"/>
    </source>
</evidence>
<proteinExistence type="predicted"/>
<dbReference type="FunCoup" id="H2AXU1">
    <property type="interactions" value="80"/>
</dbReference>
<feature type="region of interest" description="Disordered" evidence="1">
    <location>
        <begin position="1"/>
        <end position="26"/>
    </location>
</feature>
<evidence type="ECO:0000313" key="3">
    <source>
        <dbReference type="Proteomes" id="UP000005220"/>
    </source>
</evidence>
<dbReference type="AlphaFoldDB" id="H2AXU1"/>
<dbReference type="InParanoid" id="H2AXU1"/>
<dbReference type="KEGG" id="kaf:KAFR_0G01570"/>
<protein>
    <submittedName>
        <fullName evidence="2">Uncharacterized protein</fullName>
    </submittedName>
</protein>
<reference evidence="2 3" key="1">
    <citation type="journal article" date="2011" name="Proc. Natl. Acad. Sci. U.S.A.">
        <title>Evolutionary erosion of yeast sex chromosomes by mating-type switching accidents.</title>
        <authorList>
            <person name="Gordon J.L."/>
            <person name="Armisen D."/>
            <person name="Proux-Wera E."/>
            <person name="Oheigeartaigh S.S."/>
            <person name="Byrne K.P."/>
            <person name="Wolfe K.H."/>
        </authorList>
    </citation>
    <scope>NUCLEOTIDE SEQUENCE [LARGE SCALE GENOMIC DNA]</scope>
    <source>
        <strain evidence="3">ATCC 22294 / BCRC 22015 / CBS 2517 / CECT 1963 / NBRC 1671 / NRRL Y-8276</strain>
    </source>
</reference>
<gene>
    <name evidence="2" type="primary">KAFR0G01570</name>
    <name evidence="2" type="ORF">KAFR_0G01570</name>
</gene>
<name>H2AXU1_KAZAF</name>
<dbReference type="RefSeq" id="XP_003958326.1">
    <property type="nucleotide sequence ID" value="XM_003958277.1"/>
</dbReference>
<organism evidence="2 3">
    <name type="scientific">Kazachstania africana (strain ATCC 22294 / BCRC 22015 / CBS 2517 / CECT 1963 / NBRC 1671 / NRRL Y-8276)</name>
    <name type="common">Yeast</name>
    <name type="synonym">Kluyveromyces africanus</name>
    <dbReference type="NCBI Taxonomy" id="1071382"/>
    <lineage>
        <taxon>Eukaryota</taxon>
        <taxon>Fungi</taxon>
        <taxon>Dikarya</taxon>
        <taxon>Ascomycota</taxon>
        <taxon>Saccharomycotina</taxon>
        <taxon>Saccharomycetes</taxon>
        <taxon>Saccharomycetales</taxon>
        <taxon>Saccharomycetaceae</taxon>
        <taxon>Kazachstania</taxon>
    </lineage>
</organism>
<dbReference type="OrthoDB" id="3978317at2759"/>
<dbReference type="HOGENOM" id="CLU_2484906_0_0_1"/>
<keyword evidence="3" id="KW-1185">Reference proteome</keyword>
<dbReference type="EMBL" id="HE650827">
    <property type="protein sequence ID" value="CCF59191.1"/>
    <property type="molecule type" value="Genomic_DNA"/>
</dbReference>
<accession>H2AXU1</accession>
<sequence>MGSGKQYKESSNVTSSPGSDTDSFIGANWNTPVELTTVKGYKDFMKQHPNDDRSFATVLTEDFSRGYIIKDDEVIANVYGEAKDYLIEKARH</sequence>
<dbReference type="GeneID" id="13887171"/>
<dbReference type="Proteomes" id="UP000005220">
    <property type="component" value="Chromosome 7"/>
</dbReference>
<feature type="compositionally biased region" description="Polar residues" evidence="1">
    <location>
        <begin position="9"/>
        <end position="26"/>
    </location>
</feature>